<feature type="compositionally biased region" description="Basic and acidic residues" evidence="1">
    <location>
        <begin position="8"/>
        <end position="17"/>
    </location>
</feature>
<dbReference type="EMBL" id="VNFH01000011">
    <property type="protein sequence ID" value="TVU68067.1"/>
    <property type="molecule type" value="Genomic_DNA"/>
</dbReference>
<dbReference type="OrthoDB" id="9099687at2"/>
<feature type="region of interest" description="Disordered" evidence="1">
    <location>
        <begin position="1"/>
        <end position="22"/>
    </location>
</feature>
<dbReference type="RefSeq" id="WP_144727944.1">
    <property type="nucleotide sequence ID" value="NZ_CAWOWR010000013.1"/>
</dbReference>
<accession>A0A558HG20</accession>
<sequence>MTPIQHTEPARTGEHVLSEAAGSRSRESIVVASGIHAAGAVLAMTADGTYVAHDPAASDGTQIAAGILYGPADASEGPVPAVAHVRDCEVNGTAVAWVDGMTEGQLGAMNAALTQAGIIVRGVELPVGV</sequence>
<dbReference type="Pfam" id="PF02924">
    <property type="entry name" value="HDPD"/>
    <property type="match status" value="1"/>
</dbReference>
<evidence type="ECO:0000313" key="2">
    <source>
        <dbReference type="EMBL" id="TVU68067.1"/>
    </source>
</evidence>
<protein>
    <submittedName>
        <fullName evidence="2">Head decoration protein</fullName>
    </submittedName>
</protein>
<dbReference type="AlphaFoldDB" id="A0A558HG20"/>
<name>A0A558HG20_9GAMM</name>
<organism evidence="2 3">
    <name type="scientific">Cobetia crustatorum</name>
    <dbReference type="NCBI Taxonomy" id="553385"/>
    <lineage>
        <taxon>Bacteria</taxon>
        <taxon>Pseudomonadati</taxon>
        <taxon>Pseudomonadota</taxon>
        <taxon>Gammaproteobacteria</taxon>
        <taxon>Oceanospirillales</taxon>
        <taxon>Halomonadaceae</taxon>
        <taxon>Cobetia</taxon>
    </lineage>
</organism>
<comment type="caution">
    <text evidence="2">The sequence shown here is derived from an EMBL/GenBank/DDBJ whole genome shotgun (WGS) entry which is preliminary data.</text>
</comment>
<keyword evidence="3" id="KW-1185">Reference proteome</keyword>
<reference evidence="2 3" key="1">
    <citation type="submission" date="2019-07" db="EMBL/GenBank/DDBJ databases">
        <title>Diversity of Bacteria from Kongsfjorden, Arctic.</title>
        <authorList>
            <person name="Yu Y."/>
        </authorList>
    </citation>
    <scope>NUCLEOTIDE SEQUENCE [LARGE SCALE GENOMIC DNA]</scope>
    <source>
        <strain evidence="2 3">SM1923</strain>
    </source>
</reference>
<evidence type="ECO:0000256" key="1">
    <source>
        <dbReference type="SAM" id="MobiDB-lite"/>
    </source>
</evidence>
<gene>
    <name evidence="2" type="ORF">FQP86_14850</name>
</gene>
<proteinExistence type="predicted"/>
<evidence type="ECO:0000313" key="3">
    <source>
        <dbReference type="Proteomes" id="UP000319941"/>
    </source>
</evidence>
<dbReference type="InterPro" id="IPR004195">
    <property type="entry name" value="Head_decoration_D"/>
</dbReference>
<dbReference type="Proteomes" id="UP000319941">
    <property type="component" value="Unassembled WGS sequence"/>
</dbReference>
<feature type="non-terminal residue" evidence="2">
    <location>
        <position position="129"/>
    </location>
</feature>